<evidence type="ECO:0000256" key="1">
    <source>
        <dbReference type="SAM" id="Phobius"/>
    </source>
</evidence>
<accession>A0A7G7G4B6</accession>
<keyword evidence="1" id="KW-0812">Transmembrane</keyword>
<feature type="transmembrane region" description="Helical" evidence="1">
    <location>
        <begin position="114"/>
        <end position="132"/>
    </location>
</feature>
<protein>
    <submittedName>
        <fullName evidence="3">DUF1624 domain-containing protein</fullName>
    </submittedName>
</protein>
<dbReference type="KEGG" id="aswu:HUW51_04380"/>
<keyword evidence="4" id="KW-1185">Reference proteome</keyword>
<evidence type="ECO:0000259" key="2">
    <source>
        <dbReference type="Pfam" id="PF07786"/>
    </source>
</evidence>
<feature type="transmembrane region" description="Helical" evidence="1">
    <location>
        <begin position="264"/>
        <end position="284"/>
    </location>
</feature>
<dbReference type="Pfam" id="PF07786">
    <property type="entry name" value="HGSNAT_cat"/>
    <property type="match status" value="1"/>
</dbReference>
<evidence type="ECO:0000313" key="3">
    <source>
        <dbReference type="EMBL" id="QNF32000.1"/>
    </source>
</evidence>
<feature type="domain" description="Heparan-alpha-glucosaminide N-acetyltransferase catalytic" evidence="2">
    <location>
        <begin position="3"/>
        <end position="211"/>
    </location>
</feature>
<dbReference type="PANTHER" id="PTHR40407:SF1">
    <property type="entry name" value="HEPARAN-ALPHA-GLUCOSAMINIDE N-ACETYLTRANSFERASE CATALYTIC DOMAIN-CONTAINING PROTEIN"/>
    <property type="match status" value="1"/>
</dbReference>
<dbReference type="RefSeq" id="WP_185272783.1">
    <property type="nucleotide sequence ID" value="NZ_CP055156.1"/>
</dbReference>
<feature type="transmembrane region" description="Helical" evidence="1">
    <location>
        <begin position="90"/>
        <end position="108"/>
    </location>
</feature>
<proteinExistence type="predicted"/>
<dbReference type="Proteomes" id="UP000515237">
    <property type="component" value="Chromosome"/>
</dbReference>
<dbReference type="PANTHER" id="PTHR40407">
    <property type="entry name" value="MEMBRANE PROTEIN-LIKE PROTEIN"/>
    <property type="match status" value="1"/>
</dbReference>
<reference evidence="3 4" key="1">
    <citation type="journal article" date="2018" name="Int. J. Syst. Evol. Microbiol.">
        <title>Adhaeribacter swui sp. nov., isolated from wet mud.</title>
        <authorList>
            <person name="Kim D.U."/>
            <person name="Kim K.W."/>
            <person name="Kang M.S."/>
            <person name="Kim J.Y."/>
            <person name="Jang J.H."/>
            <person name="Kim M.K."/>
        </authorList>
    </citation>
    <scope>NUCLEOTIDE SEQUENCE [LARGE SCALE GENOMIC DNA]</scope>
    <source>
        <strain evidence="3 4">KCTC 52873</strain>
    </source>
</reference>
<evidence type="ECO:0000313" key="4">
    <source>
        <dbReference type="Proteomes" id="UP000515237"/>
    </source>
</evidence>
<organism evidence="3 4">
    <name type="scientific">Adhaeribacter swui</name>
    <dbReference type="NCBI Taxonomy" id="2086471"/>
    <lineage>
        <taxon>Bacteria</taxon>
        <taxon>Pseudomonadati</taxon>
        <taxon>Bacteroidota</taxon>
        <taxon>Cytophagia</taxon>
        <taxon>Cytophagales</taxon>
        <taxon>Hymenobacteraceae</taxon>
        <taxon>Adhaeribacter</taxon>
    </lineage>
</organism>
<feature type="transmembrane region" description="Helical" evidence="1">
    <location>
        <begin position="347"/>
        <end position="368"/>
    </location>
</feature>
<keyword evidence="1" id="KW-0472">Membrane</keyword>
<feature type="transmembrane region" description="Helical" evidence="1">
    <location>
        <begin position="217"/>
        <end position="235"/>
    </location>
</feature>
<feature type="transmembrane region" description="Helical" evidence="1">
    <location>
        <begin position="139"/>
        <end position="158"/>
    </location>
</feature>
<gene>
    <name evidence="3" type="ORF">HUW51_04380</name>
</gene>
<sequence length="387" mass="44067">MQRINAIDFARGLVMIIMALDHTRELLHITSQTQSPTDLNTTTAALFFTRWITHFCAPVFVFLAGTSAYLSRQRIRNVALSRRFLLSRGIWLVVLECTVVSFGIWFDLQFRTLLLQVIAVIGLSFIILALLLRLSSKTIGLIGLMIILGHNLLDYLPLNNNSAVVQLIMPLFRSAVFPVTPQFTIVLAYPLVPWLGIMLAGFGAGPLFSLPVATRKAIFLKICLATFSFFLLLRFSNFYGDPATWSGQKNSIFTFLSFINVTKYPPSLLFTCLTLSVLFLVLAFAEDLKGKLVKIITIYGRVPLFYYILHWYLLHTIMLVVVFLQGYQWADLKFGVFQFGRPEQPSGVGLGATYLIWFSVVVVLYPFCNWFQKYKASHPQKQWLRFL</sequence>
<feature type="transmembrane region" description="Helical" evidence="1">
    <location>
        <begin position="51"/>
        <end position="70"/>
    </location>
</feature>
<dbReference type="InterPro" id="IPR012429">
    <property type="entry name" value="HGSNAT_cat"/>
</dbReference>
<dbReference type="EMBL" id="CP055156">
    <property type="protein sequence ID" value="QNF32000.1"/>
    <property type="molecule type" value="Genomic_DNA"/>
</dbReference>
<feature type="transmembrane region" description="Helical" evidence="1">
    <location>
        <begin position="304"/>
        <end position="327"/>
    </location>
</feature>
<name>A0A7G7G4B6_9BACT</name>
<keyword evidence="1" id="KW-1133">Transmembrane helix</keyword>
<feature type="transmembrane region" description="Helical" evidence="1">
    <location>
        <begin position="191"/>
        <end position="210"/>
    </location>
</feature>
<dbReference type="AlphaFoldDB" id="A0A7G7G4B6"/>